<evidence type="ECO:0000313" key="2">
    <source>
        <dbReference type="Proteomes" id="UP001261666"/>
    </source>
</evidence>
<comment type="caution">
    <text evidence="1">The sequence shown here is derived from an EMBL/GenBank/DDBJ whole genome shotgun (WGS) entry which is preliminary data.</text>
</comment>
<proteinExistence type="predicted"/>
<reference evidence="1" key="1">
    <citation type="submission" date="2023-08" db="EMBL/GenBank/DDBJ databases">
        <title>Functional and genomic diversity of the sorghum phyllosphere microbiome.</title>
        <authorList>
            <person name="Shade A."/>
        </authorList>
    </citation>
    <scope>NUCLEOTIDE SEQUENCE</scope>
    <source>
        <strain evidence="1">SORGH_AS_0885</strain>
    </source>
</reference>
<protein>
    <submittedName>
        <fullName evidence="1">Uncharacterized protein</fullName>
    </submittedName>
</protein>
<organism evidence="1 2">
    <name type="scientific">Nocardioides zeae</name>
    <dbReference type="NCBI Taxonomy" id="1457234"/>
    <lineage>
        <taxon>Bacteria</taxon>
        <taxon>Bacillati</taxon>
        <taxon>Actinomycetota</taxon>
        <taxon>Actinomycetes</taxon>
        <taxon>Propionibacteriales</taxon>
        <taxon>Nocardioidaceae</taxon>
        <taxon>Nocardioides</taxon>
    </lineage>
</organism>
<name>A0ACC6ILC4_9ACTN</name>
<evidence type="ECO:0000313" key="1">
    <source>
        <dbReference type="EMBL" id="MDR6211410.1"/>
    </source>
</evidence>
<gene>
    <name evidence="1" type="ORF">QE364_003134</name>
</gene>
<sequence length="188" mass="19746">MRRPRTERERMRRRTTHGQRGAVGGRTLLAVALTTVIVAGLVAIGAVLLLGGGDDPSADASADPGGDPSTTSTTSATEPPSDEPPTDASEDDFCEAVVAADDDIGDQIDGIVTHFDTDPVADDLAEVGTPTGADSDQRAGFLLYLEVLREIDGEPTADFDGDNPYDDLSPSDRADFDAYADYEADLCL</sequence>
<dbReference type="EMBL" id="JAVIZJ010000009">
    <property type="protein sequence ID" value="MDR6211410.1"/>
    <property type="molecule type" value="Genomic_DNA"/>
</dbReference>
<dbReference type="Proteomes" id="UP001261666">
    <property type="component" value="Unassembled WGS sequence"/>
</dbReference>
<keyword evidence="2" id="KW-1185">Reference proteome</keyword>
<accession>A0ACC6ILC4</accession>